<dbReference type="InterPro" id="IPR013094">
    <property type="entry name" value="AB_hydrolase_3"/>
</dbReference>
<dbReference type="PANTHER" id="PTHR23025:SF4">
    <property type="entry name" value="ALPHA_BETA HYDROLASE FOLD-3 DOMAIN-CONTAINING PROTEIN"/>
    <property type="match status" value="1"/>
</dbReference>
<dbReference type="GO" id="GO:0019433">
    <property type="term" value="P:triglyceride catabolic process"/>
    <property type="evidence" value="ECO:0007669"/>
    <property type="project" value="TreeGrafter"/>
</dbReference>
<protein>
    <submittedName>
        <fullName evidence="2">Lipolytic enzyme</fullName>
    </submittedName>
</protein>
<dbReference type="EMBL" id="EU084984">
    <property type="protein sequence ID" value="ABU55418.1"/>
    <property type="molecule type" value="Genomic_DNA"/>
</dbReference>
<evidence type="ECO:0000259" key="1">
    <source>
        <dbReference type="Pfam" id="PF07859"/>
    </source>
</evidence>
<evidence type="ECO:0000313" key="3">
    <source>
        <dbReference type="EMBL" id="KKW89701.1"/>
    </source>
</evidence>
<dbReference type="InterPro" id="IPR029058">
    <property type="entry name" value="AB_hydrolase_fold"/>
</dbReference>
<reference evidence="2" key="1">
    <citation type="submission" date="2007-08" db="EMBL/GenBank/DDBJ databases">
        <title>Cloning and sequence analysis of the LPE1 gene coding a novel lipolytic enzyme from Sphingobium chungbukense.</title>
        <authorList>
            <person name="Kim Y.-H."/>
            <person name="Um H.-J."/>
            <person name="Pack J.-M."/>
            <person name="Lee K.A."/>
            <person name="Kim D.-S."/>
        </authorList>
    </citation>
    <scope>NUCLEOTIDE SEQUENCE</scope>
    <source>
        <strain evidence="2">KCTC 2955</strain>
    </source>
</reference>
<dbReference type="EMBL" id="LBIC01000018">
    <property type="protein sequence ID" value="KKW89701.1"/>
    <property type="molecule type" value="Genomic_DNA"/>
</dbReference>
<evidence type="ECO:0000313" key="2">
    <source>
        <dbReference type="EMBL" id="ABU55418.1"/>
    </source>
</evidence>
<dbReference type="GO" id="GO:0005829">
    <property type="term" value="C:cytosol"/>
    <property type="evidence" value="ECO:0007669"/>
    <property type="project" value="TreeGrafter"/>
</dbReference>
<keyword evidence="4" id="KW-1185">Reference proteome</keyword>
<dbReference type="Proteomes" id="UP000033874">
    <property type="component" value="Unassembled WGS sequence"/>
</dbReference>
<dbReference type="PATRIC" id="fig|56193.3.peg.5042"/>
<reference evidence="3 4" key="2">
    <citation type="submission" date="2015-04" db="EMBL/GenBank/DDBJ databases">
        <title>Genome sequence of aromatic hydrocarbons-degrading Sphingobium chungbukense DJ77.</title>
        <authorList>
            <person name="Kim Y.-C."/>
            <person name="Chae J.-C."/>
        </authorList>
    </citation>
    <scope>NUCLEOTIDE SEQUENCE [LARGE SCALE GENOMIC DNA]</scope>
    <source>
        <strain evidence="3 4">DJ77</strain>
    </source>
</reference>
<sequence length="313" mass="32872">MPLDPMLAQLISQIPAVPEGPVDYPAVREMANSMIPMIVGPDGTIEVGKVEDLGLVGTGGPVPLRVYRPIGDAQGTLHYVHGGGWAVGNLATVDHTARRLCRDLGMVVVTSSYRLAPEHPFPAAFEDSLTAARWVLQNRAELGGAGCPAIIGGDSAGGNLAAAVSIALRDSNDGTGVFDCQLLLYPAVDLRPNREYASRVRDADPTLVAGNLDMYAADYAGAADRSNPLISPLAADSLSGLPTALIVVLSVDPLRDEAIAYADRLRDSGVMVEVMEFDNLTHGFVHFAGIIPATAVATQQVVDRLKALVKGQS</sequence>
<dbReference type="STRING" id="56193.YP76_23920"/>
<feature type="domain" description="Alpha/beta hydrolase fold-3" evidence="1">
    <location>
        <begin position="79"/>
        <end position="285"/>
    </location>
</feature>
<accession>A7UMP2</accession>
<proteinExistence type="predicted"/>
<dbReference type="GO" id="GO:0004771">
    <property type="term" value="F:sterol ester esterase activity"/>
    <property type="evidence" value="ECO:0007669"/>
    <property type="project" value="TreeGrafter"/>
</dbReference>
<name>A7UMP2_9SPHN</name>
<dbReference type="AlphaFoldDB" id="A7UMP2"/>
<dbReference type="RefSeq" id="WP_046765910.1">
    <property type="nucleotide sequence ID" value="NZ_LBIC01000018.1"/>
</dbReference>
<dbReference type="Pfam" id="PF07859">
    <property type="entry name" value="Abhydrolase_3"/>
    <property type="match status" value="1"/>
</dbReference>
<dbReference type="SUPFAM" id="SSF53474">
    <property type="entry name" value="alpha/beta-Hydrolases"/>
    <property type="match status" value="1"/>
</dbReference>
<dbReference type="PANTHER" id="PTHR23025">
    <property type="entry name" value="TRIACYLGLYCEROL LIPASE"/>
    <property type="match status" value="1"/>
</dbReference>
<dbReference type="Gene3D" id="3.40.50.1820">
    <property type="entry name" value="alpha/beta hydrolase"/>
    <property type="match status" value="1"/>
</dbReference>
<dbReference type="GO" id="GO:0004806">
    <property type="term" value="F:triacylglycerol lipase activity"/>
    <property type="evidence" value="ECO:0007669"/>
    <property type="project" value="TreeGrafter"/>
</dbReference>
<gene>
    <name evidence="2" type="primary">lpe1</name>
    <name evidence="3" type="ORF">YP76_23920</name>
</gene>
<evidence type="ECO:0000313" key="4">
    <source>
        <dbReference type="Proteomes" id="UP000033874"/>
    </source>
</evidence>
<organism evidence="2">
    <name type="scientific">Sphingobium chungbukense</name>
    <dbReference type="NCBI Taxonomy" id="56193"/>
    <lineage>
        <taxon>Bacteria</taxon>
        <taxon>Pseudomonadati</taxon>
        <taxon>Pseudomonadota</taxon>
        <taxon>Alphaproteobacteria</taxon>
        <taxon>Sphingomonadales</taxon>
        <taxon>Sphingomonadaceae</taxon>
        <taxon>Sphingobium</taxon>
    </lineage>
</organism>